<dbReference type="EMBL" id="JAOQJX010000003">
    <property type="protein sequence ID" value="MCU6746788.1"/>
    <property type="molecule type" value="Genomic_DNA"/>
</dbReference>
<dbReference type="RefSeq" id="WP_059070431.1">
    <property type="nucleotide sequence ID" value="NZ_JAOQJX010000003.1"/>
</dbReference>
<comment type="caution">
    <text evidence="4">The sequence shown here is derived from an EMBL/GenBank/DDBJ whole genome shotgun (WGS) entry which is preliminary data.</text>
</comment>
<proteinExistence type="predicted"/>
<protein>
    <submittedName>
        <fullName evidence="4">Molybdopterin-binding protein</fullName>
    </submittedName>
</protein>
<name>A0ABT2T944_9FIRM</name>
<dbReference type="PANTHER" id="PTHR43764">
    <property type="entry name" value="MOLYBDENUM COFACTOR BIOSYNTHESIS"/>
    <property type="match status" value="1"/>
</dbReference>
<evidence type="ECO:0000313" key="4">
    <source>
        <dbReference type="EMBL" id="MCU6746788.1"/>
    </source>
</evidence>
<evidence type="ECO:0000313" key="5">
    <source>
        <dbReference type="Proteomes" id="UP001652394"/>
    </source>
</evidence>
<evidence type="ECO:0000259" key="3">
    <source>
        <dbReference type="SMART" id="SM00852"/>
    </source>
</evidence>
<dbReference type="SUPFAM" id="SSF53218">
    <property type="entry name" value="Molybdenum cofactor biosynthesis proteins"/>
    <property type="match status" value="1"/>
</dbReference>
<dbReference type="Gene3D" id="3.40.980.10">
    <property type="entry name" value="MoaB/Mog-like domain"/>
    <property type="match status" value="1"/>
</dbReference>
<organism evidence="4 5">
    <name type="scientific">Faecalicatena acetigenes</name>
    <dbReference type="NCBI Taxonomy" id="2981790"/>
    <lineage>
        <taxon>Bacteria</taxon>
        <taxon>Bacillati</taxon>
        <taxon>Bacillota</taxon>
        <taxon>Clostridia</taxon>
        <taxon>Lachnospirales</taxon>
        <taxon>Lachnospiraceae</taxon>
        <taxon>Faecalicatena</taxon>
    </lineage>
</organism>
<gene>
    <name evidence="4" type="ORF">OCV51_03785</name>
</gene>
<dbReference type="Pfam" id="PF00994">
    <property type="entry name" value="MoCF_biosynth"/>
    <property type="match status" value="1"/>
</dbReference>
<dbReference type="InterPro" id="IPR001453">
    <property type="entry name" value="MoaB/Mog_dom"/>
</dbReference>
<reference evidence="4 5" key="1">
    <citation type="journal article" date="2021" name="ISME Commun">
        <title>Automated analysis of genomic sequences facilitates high-throughput and comprehensive description of bacteria.</title>
        <authorList>
            <person name="Hitch T.C.A."/>
        </authorList>
    </citation>
    <scope>NUCLEOTIDE SEQUENCE [LARGE SCALE GENOMIC DNA]</scope>
    <source>
        <strain evidence="4 5">H2_18</strain>
    </source>
</reference>
<keyword evidence="2" id="KW-0501">Molybdenum cofactor biosynthesis</keyword>
<evidence type="ECO:0000256" key="2">
    <source>
        <dbReference type="ARBA" id="ARBA00023150"/>
    </source>
</evidence>
<dbReference type="PANTHER" id="PTHR43764:SF1">
    <property type="entry name" value="MOLYBDOPTERIN MOLYBDOTRANSFERASE"/>
    <property type="match status" value="1"/>
</dbReference>
<sequence>MKAAIFIVDTGMYKAKAESASAAAMKRMLVQVGFEVKAVGALPQEKALVSSVLRKLADTGAVDLILTTGACGYRASDCAPDALAEAADRLLPGIPEAVRAYMIRYSKKALLDRSAAGIRKKTLIVNLPDSAKAAKEGLEYILPELVQIVETMKI</sequence>
<comment type="pathway">
    <text evidence="1">Cofactor biosynthesis; molybdopterin biosynthesis.</text>
</comment>
<dbReference type="InterPro" id="IPR051920">
    <property type="entry name" value="MPT_Adenylyltrnsfr/MoaC-Rel"/>
</dbReference>
<feature type="domain" description="MoaB/Mog" evidence="3">
    <location>
        <begin position="4"/>
        <end position="148"/>
    </location>
</feature>
<dbReference type="Proteomes" id="UP001652394">
    <property type="component" value="Unassembled WGS sequence"/>
</dbReference>
<accession>A0ABT2T944</accession>
<dbReference type="InterPro" id="IPR036425">
    <property type="entry name" value="MoaB/Mog-like_dom_sf"/>
</dbReference>
<evidence type="ECO:0000256" key="1">
    <source>
        <dbReference type="ARBA" id="ARBA00005046"/>
    </source>
</evidence>
<keyword evidence="5" id="KW-1185">Reference proteome</keyword>
<dbReference type="SMART" id="SM00852">
    <property type="entry name" value="MoCF_biosynth"/>
    <property type="match status" value="1"/>
</dbReference>